<dbReference type="InterPro" id="IPR001394">
    <property type="entry name" value="Peptidase_C19_UCH"/>
</dbReference>
<dbReference type="InterPro" id="IPR038765">
    <property type="entry name" value="Papain-like_cys_pep_sf"/>
</dbReference>
<dbReference type="PANTHER" id="PTHR21646:SF46">
    <property type="entry name" value="UBIQUITIN CARBOXYL-TERMINAL HYDROLASE"/>
    <property type="match status" value="1"/>
</dbReference>
<dbReference type="PROSITE" id="PS00973">
    <property type="entry name" value="USP_2"/>
    <property type="match status" value="1"/>
</dbReference>
<dbReference type="PANTHER" id="PTHR21646">
    <property type="entry name" value="UBIQUITIN CARBOXYL-TERMINAL HYDROLASE"/>
    <property type="match status" value="1"/>
</dbReference>
<dbReference type="AlphaFoldDB" id="A0A7S1ZG68"/>
<accession>A0A7S1ZG68</accession>
<evidence type="ECO:0000259" key="1">
    <source>
        <dbReference type="PROSITE" id="PS50235"/>
    </source>
</evidence>
<organism evidence="2">
    <name type="scientific">Ditylum brightwellii</name>
    <dbReference type="NCBI Taxonomy" id="49249"/>
    <lineage>
        <taxon>Eukaryota</taxon>
        <taxon>Sar</taxon>
        <taxon>Stramenopiles</taxon>
        <taxon>Ochrophyta</taxon>
        <taxon>Bacillariophyta</taxon>
        <taxon>Mediophyceae</taxon>
        <taxon>Lithodesmiophycidae</taxon>
        <taxon>Lithodesmiales</taxon>
        <taxon>Lithodesmiaceae</taxon>
        <taxon>Ditylum</taxon>
    </lineage>
</organism>
<gene>
    <name evidence="2" type="ORF">DBRI1063_LOCUS15044</name>
</gene>
<dbReference type="GO" id="GO:0016579">
    <property type="term" value="P:protein deubiquitination"/>
    <property type="evidence" value="ECO:0007669"/>
    <property type="project" value="InterPro"/>
</dbReference>
<feature type="domain" description="USP" evidence="1">
    <location>
        <begin position="1"/>
        <end position="178"/>
    </location>
</feature>
<dbReference type="PROSITE" id="PS50235">
    <property type="entry name" value="USP_3"/>
    <property type="match status" value="1"/>
</dbReference>
<proteinExistence type="predicted"/>
<dbReference type="SUPFAM" id="SSF54001">
    <property type="entry name" value="Cysteine proteinases"/>
    <property type="match status" value="1"/>
</dbReference>
<dbReference type="Gene3D" id="3.90.70.10">
    <property type="entry name" value="Cysteine proteinases"/>
    <property type="match status" value="1"/>
</dbReference>
<dbReference type="GO" id="GO:0004843">
    <property type="term" value="F:cysteine-type deubiquitinase activity"/>
    <property type="evidence" value="ECO:0007669"/>
    <property type="project" value="InterPro"/>
</dbReference>
<dbReference type="InterPro" id="IPR028889">
    <property type="entry name" value="USP"/>
</dbReference>
<dbReference type="EMBL" id="HBGN01023574">
    <property type="protein sequence ID" value="CAD9337982.1"/>
    <property type="molecule type" value="Transcribed_RNA"/>
</dbReference>
<dbReference type="InterPro" id="IPR050185">
    <property type="entry name" value="Ub_carboxyl-term_hydrolase"/>
</dbReference>
<dbReference type="Pfam" id="PF00443">
    <property type="entry name" value="UCH"/>
    <property type="match status" value="1"/>
</dbReference>
<name>A0A7S1ZG68_9STRA</name>
<reference evidence="2" key="1">
    <citation type="submission" date="2021-01" db="EMBL/GenBank/DDBJ databases">
        <authorList>
            <person name="Corre E."/>
            <person name="Pelletier E."/>
            <person name="Niang G."/>
            <person name="Scheremetjew M."/>
            <person name="Finn R."/>
            <person name="Kale V."/>
            <person name="Holt S."/>
            <person name="Cochrane G."/>
            <person name="Meng A."/>
            <person name="Brown T."/>
            <person name="Cohen L."/>
        </authorList>
    </citation>
    <scope>NUCLEOTIDE SEQUENCE</scope>
    <source>
        <strain evidence="2">Pop2</strain>
    </source>
</reference>
<dbReference type="InterPro" id="IPR018200">
    <property type="entry name" value="USP_CS"/>
</dbReference>
<sequence length="192" mass="21275">MWRLPDLLTFHVKRFNCSARWREKITTKVNFPLTGLDMSEWCDKESPAMQGPDGSCVYDLYGVVNHYGGMTGGHYVATCKATVCSPDGSEELGYNFNGTCNGESGAGVETVQSGWRLGRNKDKESTTSQAKLIAAASARAAAESPEPLWLQFDDDLVEPIPPKNVVSEMAYVLFYRRRRISSSNIAKYSTLE</sequence>
<evidence type="ECO:0000313" key="2">
    <source>
        <dbReference type="EMBL" id="CAD9337982.1"/>
    </source>
</evidence>
<protein>
    <recommendedName>
        <fullName evidence="1">USP domain-containing protein</fullName>
    </recommendedName>
</protein>